<dbReference type="InterPro" id="IPR009288">
    <property type="entry name" value="AIG2-like_dom"/>
</dbReference>
<protein>
    <recommendedName>
        <fullName evidence="1">Gamma-glutamylcyclotransferase AIG2-like domain-containing protein</fullName>
    </recommendedName>
</protein>
<dbReference type="InterPro" id="IPR036568">
    <property type="entry name" value="GGCT-like_sf"/>
</dbReference>
<organism evidence="2">
    <name type="scientific">viral metagenome</name>
    <dbReference type="NCBI Taxonomy" id="1070528"/>
    <lineage>
        <taxon>unclassified sequences</taxon>
        <taxon>metagenomes</taxon>
        <taxon>organismal metagenomes</taxon>
    </lineage>
</organism>
<proteinExistence type="predicted"/>
<name>A0A6C0DHN8_9ZZZZ</name>
<dbReference type="Pfam" id="PF06094">
    <property type="entry name" value="GGACT"/>
    <property type="match status" value="1"/>
</dbReference>
<dbReference type="SUPFAM" id="SSF110857">
    <property type="entry name" value="Gamma-glutamyl cyclotransferase-like"/>
    <property type="match status" value="1"/>
</dbReference>
<dbReference type="InterPro" id="IPR013024">
    <property type="entry name" value="GGCT-like"/>
</dbReference>
<dbReference type="EMBL" id="MN739612">
    <property type="protein sequence ID" value="QHT15439.1"/>
    <property type="molecule type" value="Genomic_DNA"/>
</dbReference>
<dbReference type="CDD" id="cd06661">
    <property type="entry name" value="GGCT_like"/>
    <property type="match status" value="1"/>
</dbReference>
<reference evidence="2" key="1">
    <citation type="journal article" date="2020" name="Nature">
        <title>Giant virus diversity and host interactions through global metagenomics.</title>
        <authorList>
            <person name="Schulz F."/>
            <person name="Roux S."/>
            <person name="Paez-Espino D."/>
            <person name="Jungbluth S."/>
            <person name="Walsh D.A."/>
            <person name="Denef V.J."/>
            <person name="McMahon K.D."/>
            <person name="Konstantinidis K.T."/>
            <person name="Eloe-Fadrosh E.A."/>
            <person name="Kyrpides N.C."/>
            <person name="Woyke T."/>
        </authorList>
    </citation>
    <scope>NUCLEOTIDE SEQUENCE</scope>
    <source>
        <strain evidence="2">GVMAG-M-3300023174-144</strain>
    </source>
</reference>
<evidence type="ECO:0000259" key="1">
    <source>
        <dbReference type="Pfam" id="PF06094"/>
    </source>
</evidence>
<feature type="domain" description="Gamma-glutamylcyclotransferase AIG2-like" evidence="1">
    <location>
        <begin position="9"/>
        <end position="121"/>
    </location>
</feature>
<evidence type="ECO:0000313" key="2">
    <source>
        <dbReference type="EMBL" id="QHT15439.1"/>
    </source>
</evidence>
<dbReference type="Gene3D" id="3.10.490.10">
    <property type="entry name" value="Gamma-glutamyl cyclotransferase-like"/>
    <property type="match status" value="1"/>
</dbReference>
<dbReference type="AlphaFoldDB" id="A0A6C0DHN8"/>
<sequence>MIDEIKNYIFVYGTIRKGGKNYSIIENEPNVRKIGFGITENKYTFIGAISGAYPYATEHSFHGIDKVNIIGELYEVLSQTFLEKLDKLEYNYIRKFVIVKSNDIYYKTNMYLLEDDELLDGIKKNLYPLGKKRFYPITNGDWLEKPILFQNLFVSKI</sequence>
<accession>A0A6C0DHN8</accession>